<protein>
    <submittedName>
        <fullName evidence="3">Uncharacterized protein</fullName>
    </submittedName>
</protein>
<organism evidence="3 4">
    <name type="scientific">Nocardioides marinisabuli</name>
    <dbReference type="NCBI Taxonomy" id="419476"/>
    <lineage>
        <taxon>Bacteria</taxon>
        <taxon>Bacillati</taxon>
        <taxon>Actinomycetota</taxon>
        <taxon>Actinomycetes</taxon>
        <taxon>Propionibacteriales</taxon>
        <taxon>Nocardioidaceae</taxon>
        <taxon>Nocardioides</taxon>
    </lineage>
</organism>
<keyword evidence="4" id="KW-1185">Reference proteome</keyword>
<dbReference type="AlphaFoldDB" id="A0A7Y9F1D9"/>
<dbReference type="InterPro" id="IPR036259">
    <property type="entry name" value="MFS_trans_sf"/>
</dbReference>
<sequence length="134" mass="13696">MSGEAGGQVDEQVAGAPTPAPATAGKRAGSRRAARPERSFQPRLLGLALAVTAAVVAWGYLVYAAIDFGTQARGGESAAWFFLALASVGAVACLFVGLMLIARLGRALGLTRDPATPAPPPGGRRRAATAPRER</sequence>
<feature type="region of interest" description="Disordered" evidence="1">
    <location>
        <begin position="1"/>
        <end position="38"/>
    </location>
</feature>
<dbReference type="Proteomes" id="UP000516957">
    <property type="component" value="Unassembled WGS sequence"/>
</dbReference>
<keyword evidence="2" id="KW-0472">Membrane</keyword>
<dbReference type="SUPFAM" id="SSF103473">
    <property type="entry name" value="MFS general substrate transporter"/>
    <property type="match status" value="1"/>
</dbReference>
<evidence type="ECO:0000256" key="2">
    <source>
        <dbReference type="SAM" id="Phobius"/>
    </source>
</evidence>
<feature type="transmembrane region" description="Helical" evidence="2">
    <location>
        <begin position="78"/>
        <end position="102"/>
    </location>
</feature>
<keyword evidence="2" id="KW-1133">Transmembrane helix</keyword>
<keyword evidence="2" id="KW-0812">Transmembrane</keyword>
<comment type="caution">
    <text evidence="3">The sequence shown here is derived from an EMBL/GenBank/DDBJ whole genome shotgun (WGS) entry which is preliminary data.</text>
</comment>
<reference evidence="3 4" key="1">
    <citation type="submission" date="2020-07" db="EMBL/GenBank/DDBJ databases">
        <title>Sequencing the genomes of 1000 actinobacteria strains.</title>
        <authorList>
            <person name="Klenk H.-P."/>
        </authorList>
    </citation>
    <scope>NUCLEOTIDE SEQUENCE [LARGE SCALE GENOMIC DNA]</scope>
    <source>
        <strain evidence="3 4">DSM 18965</strain>
    </source>
</reference>
<proteinExistence type="predicted"/>
<evidence type="ECO:0000256" key="1">
    <source>
        <dbReference type="SAM" id="MobiDB-lite"/>
    </source>
</evidence>
<evidence type="ECO:0000313" key="3">
    <source>
        <dbReference type="EMBL" id="NYD57739.1"/>
    </source>
</evidence>
<dbReference type="RefSeq" id="WP_179615457.1">
    <property type="nucleotide sequence ID" value="NZ_JACCBE010000001.1"/>
</dbReference>
<accession>A0A7Y9F1D9</accession>
<feature type="region of interest" description="Disordered" evidence="1">
    <location>
        <begin position="111"/>
        <end position="134"/>
    </location>
</feature>
<name>A0A7Y9F1D9_9ACTN</name>
<evidence type="ECO:0000313" key="4">
    <source>
        <dbReference type="Proteomes" id="UP000516957"/>
    </source>
</evidence>
<feature type="transmembrane region" description="Helical" evidence="2">
    <location>
        <begin position="44"/>
        <end position="66"/>
    </location>
</feature>
<gene>
    <name evidence="3" type="ORF">BKA08_001977</name>
</gene>
<dbReference type="EMBL" id="JACCBE010000001">
    <property type="protein sequence ID" value="NYD57739.1"/>
    <property type="molecule type" value="Genomic_DNA"/>
</dbReference>
<feature type="compositionally biased region" description="Low complexity" evidence="1">
    <location>
        <begin position="14"/>
        <end position="27"/>
    </location>
</feature>